<evidence type="ECO:0000313" key="2">
    <source>
        <dbReference type="EMBL" id="OWK34633.1"/>
    </source>
</evidence>
<dbReference type="Proteomes" id="UP000214646">
    <property type="component" value="Unassembled WGS sequence"/>
</dbReference>
<protein>
    <recommendedName>
        <fullName evidence="1">Transposase DDE domain-containing protein</fullName>
    </recommendedName>
</protein>
<dbReference type="InterPro" id="IPR025668">
    <property type="entry name" value="Tnp_DDE_dom"/>
</dbReference>
<dbReference type="NCBIfam" id="NF033539">
    <property type="entry name" value="transpos_IS1380"/>
    <property type="match status" value="1"/>
</dbReference>
<organism evidence="2 3">
    <name type="scientific">Fimbriiglobus ruber</name>
    <dbReference type="NCBI Taxonomy" id="1908690"/>
    <lineage>
        <taxon>Bacteria</taxon>
        <taxon>Pseudomonadati</taxon>
        <taxon>Planctomycetota</taxon>
        <taxon>Planctomycetia</taxon>
        <taxon>Gemmatales</taxon>
        <taxon>Gemmataceae</taxon>
        <taxon>Fimbriiglobus</taxon>
    </lineage>
</organism>
<comment type="caution">
    <text evidence="2">The sequence shown here is derived from an EMBL/GenBank/DDBJ whole genome shotgun (WGS) entry which is preliminary data.</text>
</comment>
<dbReference type="RefSeq" id="WP_088260880.1">
    <property type="nucleotide sequence ID" value="NZ_NIDE01000020.1"/>
</dbReference>
<dbReference type="Pfam" id="PF13701">
    <property type="entry name" value="DDE_Tnp_1_4"/>
    <property type="match status" value="1"/>
</dbReference>
<evidence type="ECO:0000313" key="3">
    <source>
        <dbReference type="Proteomes" id="UP000214646"/>
    </source>
</evidence>
<dbReference type="AlphaFoldDB" id="A0A225D121"/>
<reference evidence="3" key="1">
    <citation type="submission" date="2017-06" db="EMBL/GenBank/DDBJ databases">
        <title>Genome analysis of Fimbriiglobus ruber SP5, the first member of the order Planctomycetales with confirmed chitinolytic capability.</title>
        <authorList>
            <person name="Ravin N.V."/>
            <person name="Rakitin A.L."/>
            <person name="Ivanova A.A."/>
            <person name="Beletsky A.V."/>
            <person name="Kulichevskaya I.S."/>
            <person name="Mardanov A.V."/>
            <person name="Dedysh S.N."/>
        </authorList>
    </citation>
    <scope>NUCLEOTIDE SEQUENCE [LARGE SCALE GENOMIC DNA]</scope>
    <source>
        <strain evidence="3">SP5</strain>
    </source>
</reference>
<accession>A0A225D121</accession>
<keyword evidence="3" id="KW-1185">Reference proteome</keyword>
<name>A0A225D121_9BACT</name>
<evidence type="ECO:0000259" key="1">
    <source>
        <dbReference type="Pfam" id="PF13701"/>
    </source>
</evidence>
<feature type="domain" description="Transposase DDE" evidence="1">
    <location>
        <begin position="52"/>
        <end position="509"/>
    </location>
</feature>
<dbReference type="InterPro" id="IPR047960">
    <property type="entry name" value="Transpos_IS1380"/>
</dbReference>
<dbReference type="EMBL" id="NIDE01000020">
    <property type="protein sequence ID" value="OWK34633.1"/>
    <property type="molecule type" value="Genomic_DNA"/>
</dbReference>
<sequence length="509" mass="58225">MKTIFQRWFRKHKTRLERRLNKRSGGSPARPVLSDHTIHYEVADKARAIPCGGIGLIHQLVARIGLVGDMDDAVHVLKTHLPYHESDHVLTLAYNALCGGTCLQDIDRLRNDTAVLDALGAVRIPDPTTAGDFCRRFEEADVRALLDAFDRTRRRVWAEQPDAFFDLAVVDADGTIVETAGRSKQGQDITYDGRWGYHPLIVSLANTGEVLSLVNRPGNRPSHEGAAAELTRAATLCLEAGFRRVLFRGDTDFSQTEYLDGWNAIANLRFVFGYDAKPNLVARAEELPAAAWQRLTRPARYTVATAARQKPADIRDGIVRDREYDTLRLQSEDVAEFVYRPTACDREYRMVVVRKTIERTKGQRALFDETRYFFYITNEREWTPAEIVFSANDRCHQENRIAQLKGGVRALSAPTDTLASNWAYMVMTALAWSLKAWWALMLPDTTGRWRDRHRDEKRQVLRWEFPTFVNAFVSLPCQVVTSGRRLILRLLSWNPHLAIFFRLVDRLRR</sequence>
<dbReference type="OrthoDB" id="238921at2"/>
<proteinExistence type="predicted"/>
<gene>
    <name evidence="2" type="ORF">FRUB_10604</name>
</gene>